<comment type="caution">
    <text evidence="2">The sequence shown here is derived from an EMBL/GenBank/DDBJ whole genome shotgun (WGS) entry which is preliminary data.</text>
</comment>
<evidence type="ECO:0000313" key="3">
    <source>
        <dbReference type="Proteomes" id="UP000524246"/>
    </source>
</evidence>
<proteinExistence type="predicted"/>
<dbReference type="PANTHER" id="PTHR33969">
    <property type="entry name" value="SEGREGATION AND CONDENSATION PROTEIN A"/>
    <property type="match status" value="1"/>
</dbReference>
<dbReference type="EMBL" id="JAAZON010000530">
    <property type="protein sequence ID" value="NMC63810.1"/>
    <property type="molecule type" value="Genomic_DNA"/>
</dbReference>
<organism evidence="2 3">
    <name type="scientific">SAR324 cluster bacterium</name>
    <dbReference type="NCBI Taxonomy" id="2024889"/>
    <lineage>
        <taxon>Bacteria</taxon>
        <taxon>Deltaproteobacteria</taxon>
        <taxon>SAR324 cluster</taxon>
    </lineage>
</organism>
<gene>
    <name evidence="2" type="ORF">GYA55_11660</name>
</gene>
<feature type="non-terminal residue" evidence="2">
    <location>
        <position position="95"/>
    </location>
</feature>
<protein>
    <recommendedName>
        <fullName evidence="1">Segregation and condensation protein A</fullName>
    </recommendedName>
</protein>
<dbReference type="PANTHER" id="PTHR33969:SF2">
    <property type="entry name" value="SEGREGATION AND CONDENSATION PROTEIN A"/>
    <property type="match status" value="1"/>
</dbReference>
<dbReference type="Gene3D" id="6.10.250.2410">
    <property type="match status" value="1"/>
</dbReference>
<evidence type="ECO:0000313" key="2">
    <source>
        <dbReference type="EMBL" id="NMC63810.1"/>
    </source>
</evidence>
<dbReference type="AlphaFoldDB" id="A0A7X9IMA3"/>
<accession>A0A7X9IMA3</accession>
<reference evidence="2 3" key="1">
    <citation type="journal article" date="2020" name="Biotechnol. Biofuels">
        <title>New insights from the biogas microbiome by comprehensive genome-resolved metagenomics of nearly 1600 species originating from multiple anaerobic digesters.</title>
        <authorList>
            <person name="Campanaro S."/>
            <person name="Treu L."/>
            <person name="Rodriguez-R L.M."/>
            <person name="Kovalovszki A."/>
            <person name="Ziels R.M."/>
            <person name="Maus I."/>
            <person name="Zhu X."/>
            <person name="Kougias P.G."/>
            <person name="Basile A."/>
            <person name="Luo G."/>
            <person name="Schluter A."/>
            <person name="Konstantinidis K.T."/>
            <person name="Angelidaki I."/>
        </authorList>
    </citation>
    <scope>NUCLEOTIDE SEQUENCE [LARGE SCALE GENOMIC DNA]</scope>
    <source>
        <strain evidence="2">AS27yjCOA_65</strain>
    </source>
</reference>
<evidence type="ECO:0000256" key="1">
    <source>
        <dbReference type="ARBA" id="ARBA00044777"/>
    </source>
</evidence>
<sequence>MQSEAVKFQGLSQLFNVSLPLFDGPIDLLLHLVKTNELPISKVSLAEVAEQYMQCLELMKSLDLDVAGEYLVIAATLLAIKSSFLLNEPVELVMD</sequence>
<name>A0A7X9IMA3_9DELT</name>
<dbReference type="InterPro" id="IPR003768">
    <property type="entry name" value="ScpA"/>
</dbReference>
<dbReference type="Proteomes" id="UP000524246">
    <property type="component" value="Unassembled WGS sequence"/>
</dbReference>
<dbReference type="Pfam" id="PF02616">
    <property type="entry name" value="SMC_ScpA"/>
    <property type="match status" value="1"/>
</dbReference>